<accession>A0A318YQH2</accession>
<proteinExistence type="predicted"/>
<dbReference type="EMBL" id="KZ821460">
    <property type="protein sequence ID" value="PYH34330.1"/>
    <property type="molecule type" value="Genomic_DNA"/>
</dbReference>
<evidence type="ECO:0000256" key="1">
    <source>
        <dbReference type="SAM" id="MobiDB-lite"/>
    </source>
</evidence>
<evidence type="ECO:0000313" key="2">
    <source>
        <dbReference type="EMBL" id="PYH34330.1"/>
    </source>
</evidence>
<gene>
    <name evidence="2" type="ORF">BO87DRAFT_386809</name>
</gene>
<organism evidence="2 3">
    <name type="scientific">Aspergillus neoniger (strain CBS 115656)</name>
    <dbReference type="NCBI Taxonomy" id="1448310"/>
    <lineage>
        <taxon>Eukaryota</taxon>
        <taxon>Fungi</taxon>
        <taxon>Dikarya</taxon>
        <taxon>Ascomycota</taxon>
        <taxon>Pezizomycotina</taxon>
        <taxon>Eurotiomycetes</taxon>
        <taxon>Eurotiomycetidae</taxon>
        <taxon>Eurotiales</taxon>
        <taxon>Aspergillaceae</taxon>
        <taxon>Aspergillus</taxon>
        <taxon>Aspergillus subgen. Circumdati</taxon>
    </lineage>
</organism>
<dbReference type="GeneID" id="37127233"/>
<dbReference type="Proteomes" id="UP000247647">
    <property type="component" value="Unassembled WGS sequence"/>
</dbReference>
<protein>
    <submittedName>
        <fullName evidence="2">Uncharacterized protein</fullName>
    </submittedName>
</protein>
<keyword evidence="3" id="KW-1185">Reference proteome</keyword>
<dbReference type="AlphaFoldDB" id="A0A318YQH2"/>
<name>A0A318YQH2_ASPNB</name>
<evidence type="ECO:0000313" key="3">
    <source>
        <dbReference type="Proteomes" id="UP000247647"/>
    </source>
</evidence>
<sequence length="159" mass="17858">MITVPTSLSIFTTTKYSVHKSRKLLFIDLSGSGSGSGLLLDSGTDVTQVFMCLNIPAPLFFYRYTSGYGFRSSKQSSSHLHVPVFGSTGMFTDTLSGWDRPPPTADLDVKKQQQQQQQPNTYGKWQCVAPPPPTTHGLEYYHAELFSVVQRWQNPETWF</sequence>
<dbReference type="RefSeq" id="XP_025479808.1">
    <property type="nucleotide sequence ID" value="XM_025624777.1"/>
</dbReference>
<reference evidence="2" key="1">
    <citation type="submission" date="2016-12" db="EMBL/GenBank/DDBJ databases">
        <title>The genomes of Aspergillus section Nigri reveals drivers in fungal speciation.</title>
        <authorList>
            <consortium name="DOE Joint Genome Institute"/>
            <person name="Vesth T.C."/>
            <person name="Nybo J."/>
            <person name="Theobald S."/>
            <person name="Brandl J."/>
            <person name="Frisvad J.C."/>
            <person name="Nielsen K.F."/>
            <person name="Lyhne E.K."/>
            <person name="Kogle M.E."/>
            <person name="Kuo A."/>
            <person name="Riley R."/>
            <person name="Clum A."/>
            <person name="Nolan M."/>
            <person name="Lipzen A."/>
            <person name="Salamov A."/>
            <person name="Henrissat B."/>
            <person name="Wiebenga A."/>
            <person name="De Vries R.P."/>
            <person name="Grigoriev I.V."/>
            <person name="Mortensen U.H."/>
            <person name="Andersen M.R."/>
            <person name="Baker S.E."/>
        </authorList>
    </citation>
    <scope>NUCLEOTIDE SEQUENCE [LARGE SCALE GENOMIC DNA]</scope>
    <source>
        <strain evidence="2">CBS 115656</strain>
    </source>
</reference>
<feature type="region of interest" description="Disordered" evidence="1">
    <location>
        <begin position="102"/>
        <end position="125"/>
    </location>
</feature>